<evidence type="ECO:0000313" key="2">
    <source>
        <dbReference type="Proteomes" id="UP000011529"/>
    </source>
</evidence>
<dbReference type="AlphaFoldDB" id="M2AY66"/>
<proteinExistence type="predicted"/>
<dbReference type="PATRIC" id="fig|1263867.3.peg.5243"/>
<name>M2AY66_9BACT</name>
<sequence>MEQSEAGSNNAFEALTPLAIHRARRGLAYVWHDSDLGIEKVQLTILNCKIAGRDSAPL</sequence>
<accession>M2AY66</accession>
<organism evidence="1 2">
    <name type="scientific">Rhodopirellula europaea 6C</name>
    <dbReference type="NCBI Taxonomy" id="1263867"/>
    <lineage>
        <taxon>Bacteria</taxon>
        <taxon>Pseudomonadati</taxon>
        <taxon>Planctomycetota</taxon>
        <taxon>Planctomycetia</taxon>
        <taxon>Pirellulales</taxon>
        <taxon>Pirellulaceae</taxon>
        <taxon>Rhodopirellula</taxon>
    </lineage>
</organism>
<dbReference type="Proteomes" id="UP000011529">
    <property type="component" value="Unassembled WGS sequence"/>
</dbReference>
<protein>
    <submittedName>
        <fullName evidence="1">Uncharacterized protein</fullName>
    </submittedName>
</protein>
<gene>
    <name evidence="1" type="ORF">RE6C_04890</name>
</gene>
<evidence type="ECO:0000313" key="1">
    <source>
        <dbReference type="EMBL" id="EMB14468.1"/>
    </source>
</evidence>
<comment type="caution">
    <text evidence="1">The sequence shown here is derived from an EMBL/GenBank/DDBJ whole genome shotgun (WGS) entry which is preliminary data.</text>
</comment>
<dbReference type="EMBL" id="ANMO01000216">
    <property type="protein sequence ID" value="EMB14468.1"/>
    <property type="molecule type" value="Genomic_DNA"/>
</dbReference>
<keyword evidence="2" id="KW-1185">Reference proteome</keyword>
<reference evidence="1" key="2">
    <citation type="journal article" date="2013" name="Mar. Genomics">
        <title>Expression of sulfatases in Rhodopirellula baltica and the diversity of sulfatases in the genus Rhodopirellula.</title>
        <authorList>
            <person name="Wegner C.E."/>
            <person name="Richter-Heitmann T."/>
            <person name="Klindworth A."/>
            <person name="Klockow C."/>
            <person name="Richter M."/>
            <person name="Achstetter T."/>
            <person name="Glockner F.O."/>
            <person name="Harder J."/>
        </authorList>
    </citation>
    <scope>NUCLEOTIDE SEQUENCE [LARGE SCALE GENOMIC DNA]</scope>
    <source>
        <strain evidence="1">6C</strain>
    </source>
</reference>
<reference evidence="1" key="1">
    <citation type="submission" date="2012-11" db="EMBL/GenBank/DDBJ databases">
        <title>Permanent draft genomes of Rhodopirellula europaea strain SH398 and 6C.</title>
        <authorList>
            <person name="Richter M."/>
            <person name="Richter-Heitmann T."/>
            <person name="Frank C."/>
            <person name="Harder J."/>
            <person name="Glockner F.O."/>
        </authorList>
    </citation>
    <scope>NUCLEOTIDE SEQUENCE</scope>
    <source>
        <strain evidence="1">6C</strain>
    </source>
</reference>
<dbReference type="RefSeq" id="WP_008660580.1">
    <property type="nucleotide sequence ID" value="NZ_ANMO01000216.1"/>
</dbReference>